<reference evidence="1" key="1">
    <citation type="submission" date="2018-11" db="EMBL/GenBank/DDBJ databases">
        <authorList>
            <consortium name="Pathogen Informatics"/>
        </authorList>
    </citation>
    <scope>NUCLEOTIDE SEQUENCE</scope>
</reference>
<evidence type="ECO:0000313" key="1">
    <source>
        <dbReference type="EMBL" id="VEL08187.1"/>
    </source>
</evidence>
<organism evidence="1 2">
    <name type="scientific">Protopolystoma xenopodis</name>
    <dbReference type="NCBI Taxonomy" id="117903"/>
    <lineage>
        <taxon>Eukaryota</taxon>
        <taxon>Metazoa</taxon>
        <taxon>Spiralia</taxon>
        <taxon>Lophotrochozoa</taxon>
        <taxon>Platyhelminthes</taxon>
        <taxon>Monogenea</taxon>
        <taxon>Polyopisthocotylea</taxon>
        <taxon>Polystomatidea</taxon>
        <taxon>Polystomatidae</taxon>
        <taxon>Protopolystoma</taxon>
    </lineage>
</organism>
<dbReference type="AlphaFoldDB" id="A0A448WCD7"/>
<comment type="caution">
    <text evidence="1">The sequence shown here is derived from an EMBL/GenBank/DDBJ whole genome shotgun (WGS) entry which is preliminary data.</text>
</comment>
<sequence>MRNVALTSIGSTAVAVMADSRRVIPLTRWENDQMGIIRSTGGHRGQHGPGTEVANVQSRPGAHIKWSAVPWGQSVKGPFHVELAHGTIQTPKAGQL</sequence>
<dbReference type="EMBL" id="CAAALY010003342">
    <property type="protein sequence ID" value="VEL08187.1"/>
    <property type="molecule type" value="Genomic_DNA"/>
</dbReference>
<gene>
    <name evidence="1" type="ORF">PXEA_LOCUS1627</name>
</gene>
<protein>
    <submittedName>
        <fullName evidence="1">Uncharacterized protein</fullName>
    </submittedName>
</protein>
<keyword evidence="2" id="KW-1185">Reference proteome</keyword>
<evidence type="ECO:0000313" key="2">
    <source>
        <dbReference type="Proteomes" id="UP000784294"/>
    </source>
</evidence>
<name>A0A448WCD7_9PLAT</name>
<accession>A0A448WCD7</accession>
<dbReference type="Proteomes" id="UP000784294">
    <property type="component" value="Unassembled WGS sequence"/>
</dbReference>
<proteinExistence type="predicted"/>